<evidence type="ECO:0000313" key="3">
    <source>
        <dbReference type="EMBL" id="MFC4398130.1"/>
    </source>
</evidence>
<comment type="caution">
    <text evidence="3">The sequence shown here is derived from an EMBL/GenBank/DDBJ whole genome shotgun (WGS) entry which is preliminary data.</text>
</comment>
<feature type="chain" id="PRO_5045141570" evidence="1">
    <location>
        <begin position="28"/>
        <end position="592"/>
    </location>
</feature>
<gene>
    <name evidence="3" type="ORF">ACFO0G_18715</name>
</gene>
<keyword evidence="4" id="KW-1185">Reference proteome</keyword>
<dbReference type="InterPro" id="IPR013207">
    <property type="entry name" value="LGFP"/>
</dbReference>
<dbReference type="Pfam" id="PF01522">
    <property type="entry name" value="Polysacc_deac_1"/>
    <property type="match status" value="1"/>
</dbReference>
<protein>
    <submittedName>
        <fullName evidence="3">Polysaccharide deacetylase family protein</fullName>
    </submittedName>
</protein>
<keyword evidence="1" id="KW-0732">Signal</keyword>
<evidence type="ECO:0000259" key="2">
    <source>
        <dbReference type="PROSITE" id="PS51677"/>
    </source>
</evidence>
<proteinExistence type="predicted"/>
<evidence type="ECO:0000313" key="4">
    <source>
        <dbReference type="Proteomes" id="UP001595778"/>
    </source>
</evidence>
<dbReference type="Proteomes" id="UP001595778">
    <property type="component" value="Unassembled WGS sequence"/>
</dbReference>
<dbReference type="InterPro" id="IPR011330">
    <property type="entry name" value="Glyco_hydro/deAcase_b/a-brl"/>
</dbReference>
<organism evidence="3 4">
    <name type="scientific">Arthrobacter sedimenti</name>
    <dbReference type="NCBI Taxonomy" id="2694931"/>
    <lineage>
        <taxon>Bacteria</taxon>
        <taxon>Bacillati</taxon>
        <taxon>Actinomycetota</taxon>
        <taxon>Actinomycetes</taxon>
        <taxon>Micrococcales</taxon>
        <taxon>Micrococcaceae</taxon>
        <taxon>Arthrobacter</taxon>
    </lineage>
</organism>
<dbReference type="PROSITE" id="PS51677">
    <property type="entry name" value="NODB"/>
    <property type="match status" value="1"/>
</dbReference>
<dbReference type="InterPro" id="IPR050248">
    <property type="entry name" value="Polysacc_deacetylase_ArnD"/>
</dbReference>
<dbReference type="EMBL" id="JBHSDQ010000011">
    <property type="protein sequence ID" value="MFC4398130.1"/>
    <property type="molecule type" value="Genomic_DNA"/>
</dbReference>
<dbReference type="InterPro" id="IPR002509">
    <property type="entry name" value="NODB_dom"/>
</dbReference>
<sequence>MRRSRFAVLGIALALALGGGPGGTALAPPAATAAAASQQSVPASMAVLQAGDDAIIQHYEQLGGSASFLGTPVGGAYDIAGGRAQDYTAGTIYWSPGTGAREVHGAIRGRYLALGGPAGFFGFPLTDETATPGAPGRYNDFARGTIYWSPGTGAHEVHGAIRGRYLAFGGPGGYLGFPLTDEAATSGGGGQYNDFERGTIYWSPGTGAHEVHGAIRGTYLALGGPAGFFGFPVTDETATPGGGGQYNDFERGTIYWSPGTGAHEVHGAIRGRYLELGGPAGLLGFPVTDETGAPDGTGRYNHFSGTNAGSSIYWSPATGAHEVYGAIRAQWAALGWERSRLGYPVSGEYGITGGRRNDFQHGSILWHAASGRTEVVYTSVPSALLGVDLERIPTTQKVVALTFDAGANDAALRSVLATLAANGVPGTFFLTGDWVNQFPADPALIYNAGHRIGNHSMTHPDFTTLTDAQIAAEINSAQRTIEAAGADPLPFFRFPFGARDSRTVADANSAGYAAIRWTVDTLGWAGTMNGTRGPGFIVQRVMASAQPGEIVLMHLGSNPDDGSTLDAAALPEVISQLRAAGYGFVTLDAALG</sequence>
<dbReference type="PROSITE" id="PS51318">
    <property type="entry name" value="TAT"/>
    <property type="match status" value="1"/>
</dbReference>
<feature type="domain" description="NodB homology" evidence="2">
    <location>
        <begin position="397"/>
        <end position="585"/>
    </location>
</feature>
<dbReference type="Pfam" id="PF08310">
    <property type="entry name" value="LGFP"/>
    <property type="match status" value="6"/>
</dbReference>
<feature type="signal peptide" evidence="1">
    <location>
        <begin position="1"/>
        <end position="27"/>
    </location>
</feature>
<name>A0ABV8WQ42_9MICC</name>
<dbReference type="PANTHER" id="PTHR10587:SF128">
    <property type="entry name" value="POLYSACCHARIDE DEACETYLASE PDAB-RELATED"/>
    <property type="match status" value="1"/>
</dbReference>
<dbReference type="SUPFAM" id="SSF88713">
    <property type="entry name" value="Glycoside hydrolase/deacetylase"/>
    <property type="match status" value="1"/>
</dbReference>
<dbReference type="RefSeq" id="WP_286403303.1">
    <property type="nucleotide sequence ID" value="NZ_JBHSDQ010000011.1"/>
</dbReference>
<dbReference type="InterPro" id="IPR006311">
    <property type="entry name" value="TAT_signal"/>
</dbReference>
<dbReference type="Gene3D" id="3.20.20.370">
    <property type="entry name" value="Glycoside hydrolase/deacetylase"/>
    <property type="match status" value="1"/>
</dbReference>
<dbReference type="CDD" id="cd10917">
    <property type="entry name" value="CE4_NodB_like_6s_7s"/>
    <property type="match status" value="1"/>
</dbReference>
<accession>A0ABV8WQ42</accession>
<reference evidence="4" key="1">
    <citation type="journal article" date="2019" name="Int. J. Syst. Evol. Microbiol.">
        <title>The Global Catalogue of Microorganisms (GCM) 10K type strain sequencing project: providing services to taxonomists for standard genome sequencing and annotation.</title>
        <authorList>
            <consortium name="The Broad Institute Genomics Platform"/>
            <consortium name="The Broad Institute Genome Sequencing Center for Infectious Disease"/>
            <person name="Wu L."/>
            <person name="Ma J."/>
        </authorList>
    </citation>
    <scope>NUCLEOTIDE SEQUENCE [LARGE SCALE GENOMIC DNA]</scope>
    <source>
        <strain evidence="4">PJ61</strain>
    </source>
</reference>
<dbReference type="PANTHER" id="PTHR10587">
    <property type="entry name" value="GLYCOSYL TRANSFERASE-RELATED"/>
    <property type="match status" value="1"/>
</dbReference>
<evidence type="ECO:0000256" key="1">
    <source>
        <dbReference type="SAM" id="SignalP"/>
    </source>
</evidence>